<comment type="pathway">
    <text evidence="10">Purine metabolism; IMP biosynthesis via de novo pathway; 5-amino-1-(5-phospho-D-ribosyl)imidazole-4-carboxylate from 5-amino-1-(5-phospho-D-ribosyl)imidazole (N5-CAIR route): step 2/2.</text>
</comment>
<dbReference type="Gene3D" id="3.30.1490.20">
    <property type="entry name" value="ATP-grasp fold, A domain"/>
    <property type="match status" value="1"/>
</dbReference>
<dbReference type="InterPro" id="IPR000031">
    <property type="entry name" value="PurE_dom"/>
</dbReference>
<comment type="similarity">
    <text evidence="10">Belongs to the AIR carboxylase family. Class I subfamily.</text>
</comment>
<evidence type="ECO:0000256" key="1">
    <source>
        <dbReference type="ARBA" id="ARBA00001936"/>
    </source>
</evidence>
<dbReference type="InterPro" id="IPR020559">
    <property type="entry name" value="PRibGlycinamide_synth_CS"/>
</dbReference>
<evidence type="ECO:0000256" key="8">
    <source>
        <dbReference type="ARBA" id="ARBA00038345"/>
    </source>
</evidence>
<dbReference type="EC" id="5.4.99.18" evidence="10"/>
<reference evidence="13 14" key="1">
    <citation type="submission" date="2021-02" db="EMBL/GenBank/DDBJ databases">
        <title>Complete genome of Desulfoluna sp. strain ASN36.</title>
        <authorList>
            <person name="Takahashi A."/>
            <person name="Kojima H."/>
            <person name="Fukui M."/>
        </authorList>
    </citation>
    <scope>NUCLEOTIDE SEQUENCE [LARGE SCALE GENOMIC DNA]</scope>
    <source>
        <strain evidence="13 14">ASN36</strain>
    </source>
</reference>
<keyword evidence="5 11" id="KW-0547">Nucleotide-binding</keyword>
<dbReference type="Gene3D" id="3.30.470.20">
    <property type="entry name" value="ATP-grasp fold, B domain"/>
    <property type="match status" value="1"/>
</dbReference>
<evidence type="ECO:0000313" key="14">
    <source>
        <dbReference type="Proteomes" id="UP001320148"/>
    </source>
</evidence>
<keyword evidence="6 9" id="KW-0658">Purine biosynthesis</keyword>
<evidence type="ECO:0000256" key="9">
    <source>
        <dbReference type="HAMAP-Rule" id="MF_00138"/>
    </source>
</evidence>
<dbReference type="EC" id="6.3.4.13" evidence="9"/>
<dbReference type="Pfam" id="PF02843">
    <property type="entry name" value="GARS_C"/>
    <property type="match status" value="1"/>
</dbReference>
<evidence type="ECO:0000256" key="2">
    <source>
        <dbReference type="ARBA" id="ARBA00001946"/>
    </source>
</evidence>
<proteinExistence type="inferred from homology"/>
<dbReference type="InterPro" id="IPR000115">
    <property type="entry name" value="PRibGlycinamide_synth"/>
</dbReference>
<evidence type="ECO:0000256" key="6">
    <source>
        <dbReference type="ARBA" id="ARBA00022755"/>
    </source>
</evidence>
<comment type="catalytic activity">
    <reaction evidence="10">
        <text>5-carboxyamino-1-(5-phospho-D-ribosyl)imidazole + H(+) = 5-amino-1-(5-phospho-D-ribosyl)imidazole-4-carboxylate</text>
        <dbReference type="Rhea" id="RHEA:13193"/>
        <dbReference type="ChEBI" id="CHEBI:15378"/>
        <dbReference type="ChEBI" id="CHEBI:58730"/>
        <dbReference type="ChEBI" id="CHEBI:77657"/>
        <dbReference type="EC" id="5.4.99.18"/>
    </reaction>
</comment>
<feature type="binding site" evidence="10">
    <location>
        <position position="438"/>
    </location>
    <ligand>
        <name>substrate</name>
    </ligand>
</feature>
<organism evidence="13 14">
    <name type="scientific">Desulfoluna limicola</name>
    <dbReference type="NCBI Taxonomy" id="2810562"/>
    <lineage>
        <taxon>Bacteria</taxon>
        <taxon>Pseudomonadati</taxon>
        <taxon>Thermodesulfobacteriota</taxon>
        <taxon>Desulfobacteria</taxon>
        <taxon>Desulfobacterales</taxon>
        <taxon>Desulfolunaceae</taxon>
        <taxon>Desulfoluna</taxon>
    </lineage>
</organism>
<evidence type="ECO:0000256" key="4">
    <source>
        <dbReference type="ARBA" id="ARBA00022598"/>
    </source>
</evidence>
<dbReference type="Proteomes" id="UP001320148">
    <property type="component" value="Chromosome"/>
</dbReference>
<evidence type="ECO:0000256" key="11">
    <source>
        <dbReference type="PROSITE-ProRule" id="PRU00409"/>
    </source>
</evidence>
<dbReference type="NCBIfam" id="TIGR00877">
    <property type="entry name" value="purD"/>
    <property type="match status" value="1"/>
</dbReference>
<comment type="function">
    <text evidence="10">Catalyzes the conversion of N5-carboxyaminoimidazole ribonucleotide (N5-CAIR) to 4-carboxy-5-aminoimidazole ribonucleotide (CAIR).</text>
</comment>
<dbReference type="HAMAP" id="MF_00138">
    <property type="entry name" value="GARS"/>
    <property type="match status" value="1"/>
</dbReference>
<dbReference type="SUPFAM" id="SSF52255">
    <property type="entry name" value="N5-CAIR mutase (phosphoribosylaminoimidazole carboxylase, PurE)"/>
    <property type="match status" value="1"/>
</dbReference>
<evidence type="ECO:0000256" key="10">
    <source>
        <dbReference type="HAMAP-Rule" id="MF_01929"/>
    </source>
</evidence>
<dbReference type="InterPro" id="IPR016185">
    <property type="entry name" value="PreATP-grasp_dom_sf"/>
</dbReference>
<feature type="binding site" evidence="10">
    <location>
        <position position="441"/>
    </location>
    <ligand>
        <name>substrate</name>
    </ligand>
</feature>
<dbReference type="PANTHER" id="PTHR43472:SF1">
    <property type="entry name" value="PHOSPHORIBOSYLAMINE--GLYCINE LIGASE, CHLOROPLASTIC"/>
    <property type="match status" value="1"/>
</dbReference>
<keyword evidence="14" id="KW-1185">Reference proteome</keyword>
<dbReference type="SUPFAM" id="SSF56059">
    <property type="entry name" value="Glutathione synthetase ATP-binding domain-like"/>
    <property type="match status" value="1"/>
</dbReference>
<name>A0ABM7PBF4_9BACT</name>
<dbReference type="PROSITE" id="PS50975">
    <property type="entry name" value="ATP_GRASP"/>
    <property type="match status" value="1"/>
</dbReference>
<dbReference type="HAMAP" id="MF_01929">
    <property type="entry name" value="PurE_classI"/>
    <property type="match status" value="1"/>
</dbReference>
<dbReference type="SMART" id="SM01210">
    <property type="entry name" value="GARS_C"/>
    <property type="match status" value="1"/>
</dbReference>
<evidence type="ECO:0000256" key="5">
    <source>
        <dbReference type="ARBA" id="ARBA00022741"/>
    </source>
</evidence>
<feature type="binding site" evidence="10">
    <location>
        <position position="468"/>
    </location>
    <ligand>
        <name>substrate</name>
    </ligand>
</feature>
<evidence type="ECO:0000313" key="13">
    <source>
        <dbReference type="EMBL" id="BCS94439.1"/>
    </source>
</evidence>
<dbReference type="Pfam" id="PF02844">
    <property type="entry name" value="GARS_N"/>
    <property type="match status" value="1"/>
</dbReference>
<protein>
    <recommendedName>
        <fullName evidence="9 10">Multifunctional fusion protein</fullName>
    </recommendedName>
    <domain>
        <recommendedName>
            <fullName evidence="9">Phosphoribosylamine--glycine ligase</fullName>
            <ecNumber evidence="9">6.3.4.13</ecNumber>
        </recommendedName>
        <alternativeName>
            <fullName evidence="9">GARS</fullName>
        </alternativeName>
        <alternativeName>
            <fullName evidence="9">Glycinamide ribonucleotide synthetase</fullName>
        </alternativeName>
        <alternativeName>
            <fullName evidence="9">Phosphoribosylglycinamide synthetase</fullName>
        </alternativeName>
    </domain>
    <domain>
        <recommendedName>
            <fullName evidence="10">N5-carboxyaminoimidazole ribonucleotide mutase</fullName>
            <shortName evidence="10">N5-CAIR mutase</shortName>
            <ecNumber evidence="10">5.4.99.18</ecNumber>
        </recommendedName>
        <alternativeName>
            <fullName evidence="10">5-(carboxyamino)imidazole ribonucleotide mutase</fullName>
        </alternativeName>
    </domain>
</protein>
<dbReference type="NCBIfam" id="TIGR01162">
    <property type="entry name" value="purE"/>
    <property type="match status" value="1"/>
</dbReference>
<dbReference type="SUPFAM" id="SSF51246">
    <property type="entry name" value="Rudiment single hybrid motif"/>
    <property type="match status" value="1"/>
</dbReference>
<dbReference type="PROSITE" id="PS00184">
    <property type="entry name" value="GARS"/>
    <property type="match status" value="1"/>
</dbReference>
<dbReference type="InterPro" id="IPR013815">
    <property type="entry name" value="ATP_grasp_subdomain_1"/>
</dbReference>
<keyword evidence="10" id="KW-0413">Isomerase</keyword>
<comment type="cofactor">
    <cofactor evidence="1">
        <name>Mn(2+)</name>
        <dbReference type="ChEBI" id="CHEBI:29035"/>
    </cofactor>
</comment>
<dbReference type="PANTHER" id="PTHR43472">
    <property type="entry name" value="PHOSPHORIBOSYLAMINE--GLYCINE LIGASE"/>
    <property type="match status" value="1"/>
</dbReference>
<dbReference type="SMART" id="SM01001">
    <property type="entry name" value="AIRC"/>
    <property type="match status" value="1"/>
</dbReference>
<evidence type="ECO:0000256" key="3">
    <source>
        <dbReference type="ARBA" id="ARBA00005174"/>
    </source>
</evidence>
<dbReference type="Gene3D" id="3.90.600.10">
    <property type="entry name" value="Phosphoribosylglycinamide synthetase, C-terminal domain"/>
    <property type="match status" value="1"/>
</dbReference>
<evidence type="ECO:0000259" key="12">
    <source>
        <dbReference type="PROSITE" id="PS50975"/>
    </source>
</evidence>
<comment type="cofactor">
    <cofactor evidence="2">
        <name>Mg(2+)</name>
        <dbReference type="ChEBI" id="CHEBI:18420"/>
    </cofactor>
</comment>
<comment type="catalytic activity">
    <reaction evidence="9">
        <text>5-phospho-beta-D-ribosylamine + glycine + ATP = N(1)-(5-phospho-beta-D-ribosyl)glycinamide + ADP + phosphate + H(+)</text>
        <dbReference type="Rhea" id="RHEA:17453"/>
        <dbReference type="ChEBI" id="CHEBI:15378"/>
        <dbReference type="ChEBI" id="CHEBI:30616"/>
        <dbReference type="ChEBI" id="CHEBI:43474"/>
        <dbReference type="ChEBI" id="CHEBI:57305"/>
        <dbReference type="ChEBI" id="CHEBI:58681"/>
        <dbReference type="ChEBI" id="CHEBI:143788"/>
        <dbReference type="ChEBI" id="CHEBI:456216"/>
        <dbReference type="EC" id="6.3.4.13"/>
    </reaction>
</comment>
<dbReference type="Pfam" id="PF00731">
    <property type="entry name" value="AIRC"/>
    <property type="match status" value="1"/>
</dbReference>
<dbReference type="Gene3D" id="3.40.50.1970">
    <property type="match status" value="1"/>
</dbReference>
<dbReference type="InterPro" id="IPR020560">
    <property type="entry name" value="PRibGlycinamide_synth_C-dom"/>
</dbReference>
<dbReference type="InterPro" id="IPR033747">
    <property type="entry name" value="PurE_ClassI"/>
</dbReference>
<dbReference type="Gene3D" id="3.40.50.20">
    <property type="match status" value="1"/>
</dbReference>
<sequence>MDMKVLVVGSGGREHSLVWKITQSAKVNEVFCAPGNAGIADLATCVDIASDDIPALLAFAQENEIDFTVVGPEAPLAEGIVDIFEKKGLKVFGASKKAAQLEASKAFSKKIMNRYGVPTATGRSFTSYDTAAKYMAEFEGNVVVKADGLAAGKGVIVCSTPKEADAALKEIMKDKAFGDAGARVVIEERLEGEEVSFLAFTDGKTVLPLPTSQDHKRAFDGDQGPNTGGMGAYSPAPIIDKYMHDKIMKEVMIPTVEGMANEGIPFKGVLYAGLMIDRDRIKVLEFNARFGDPECQPLMMRVKNDIVDLMEATTDGTLDQHTIEIDERAAVCVVMASGGYPGTYRKGNVIKGLEETSSINDLEVFHAGTALRGNKVISSGGRVLGVTALGSDVKRAINKAYKAVDKISWTKAFHRTDIGGRALAHLATKARVGIIMGSDSDYETMKGATEILRKFGVPYEFMVASAHRTPFVAADFAMNARERGLQVIIAAAGHAAHLAGVMAAHTTLPVIGVPVDSSALNGMDALLSTVQMPPGVPVATVAIGKPGAKNAGILAVQMLSIGDPLMADLMAEYKKDLAAEVEAKSDRLNQKLKFG</sequence>
<keyword evidence="4 9" id="KW-0436">Ligase</keyword>
<comment type="pathway">
    <text evidence="3 9">Purine metabolism; IMP biosynthesis via de novo pathway; N(1)-(5-phospho-D-ribosyl)glycinamide from 5-phospho-alpha-D-ribose 1-diphosphate: step 2/2.</text>
</comment>
<feature type="domain" description="ATP-grasp" evidence="12">
    <location>
        <begin position="109"/>
        <end position="315"/>
    </location>
</feature>
<dbReference type="InterPro" id="IPR011054">
    <property type="entry name" value="Rudment_hybrid_motif"/>
</dbReference>
<dbReference type="InterPro" id="IPR020561">
    <property type="entry name" value="PRibGlycinamid_synth_ATP-grasp"/>
</dbReference>
<dbReference type="InterPro" id="IPR011761">
    <property type="entry name" value="ATP-grasp"/>
</dbReference>
<dbReference type="EMBL" id="AP024488">
    <property type="protein sequence ID" value="BCS94439.1"/>
    <property type="molecule type" value="Genomic_DNA"/>
</dbReference>
<dbReference type="SUPFAM" id="SSF52440">
    <property type="entry name" value="PreATP-grasp domain"/>
    <property type="match status" value="1"/>
</dbReference>
<dbReference type="SMART" id="SM01209">
    <property type="entry name" value="GARS_A"/>
    <property type="match status" value="1"/>
</dbReference>
<comment type="similarity">
    <text evidence="8 9">Belongs to the GARS family.</text>
</comment>
<dbReference type="InterPro" id="IPR037123">
    <property type="entry name" value="PRibGlycinamide_synth_C_sf"/>
</dbReference>
<evidence type="ECO:0000256" key="7">
    <source>
        <dbReference type="ARBA" id="ARBA00022840"/>
    </source>
</evidence>
<dbReference type="InterPro" id="IPR020562">
    <property type="entry name" value="PRibGlycinamide_synth_N"/>
</dbReference>
<dbReference type="Pfam" id="PF01071">
    <property type="entry name" value="GARS_A"/>
    <property type="match status" value="1"/>
</dbReference>
<keyword evidence="7 11" id="KW-0067">ATP-binding</keyword>
<gene>
    <name evidence="9" type="primary">purD</name>
    <name evidence="10" type="synonym">purE</name>
    <name evidence="13" type="ORF">DSLASN_00710</name>
</gene>
<accession>A0ABM7PBF4</accession>